<dbReference type="EMBL" id="KB097304">
    <property type="protein sequence ID" value="ESN97706.1"/>
    <property type="molecule type" value="Genomic_DNA"/>
</dbReference>
<dbReference type="GeneID" id="20206427"/>
<name>T1FC78_HELRO</name>
<dbReference type="HOGENOM" id="CLU_934708_0_0_1"/>
<evidence type="ECO:0000313" key="1">
    <source>
        <dbReference type="EMBL" id="ESN97706.1"/>
    </source>
</evidence>
<dbReference type="CTD" id="20206427"/>
<evidence type="ECO:0000313" key="2">
    <source>
        <dbReference type="EnsemblMetazoa" id="HelroP177765"/>
    </source>
</evidence>
<proteinExistence type="predicted"/>
<dbReference type="Proteomes" id="UP000015101">
    <property type="component" value="Unassembled WGS sequence"/>
</dbReference>
<dbReference type="KEGG" id="hro:HELRODRAFT_177765"/>
<reference evidence="1 3" key="2">
    <citation type="journal article" date="2013" name="Nature">
        <title>Insights into bilaterian evolution from three spiralian genomes.</title>
        <authorList>
            <person name="Simakov O."/>
            <person name="Marletaz F."/>
            <person name="Cho S.J."/>
            <person name="Edsinger-Gonzales E."/>
            <person name="Havlak P."/>
            <person name="Hellsten U."/>
            <person name="Kuo D.H."/>
            <person name="Larsson T."/>
            <person name="Lv J."/>
            <person name="Arendt D."/>
            <person name="Savage R."/>
            <person name="Osoegawa K."/>
            <person name="de Jong P."/>
            <person name="Grimwood J."/>
            <person name="Chapman J.A."/>
            <person name="Shapiro H."/>
            <person name="Aerts A."/>
            <person name="Otillar R.P."/>
            <person name="Terry A.Y."/>
            <person name="Boore J.L."/>
            <person name="Grigoriev I.V."/>
            <person name="Lindberg D.R."/>
            <person name="Seaver E.C."/>
            <person name="Weisblat D.A."/>
            <person name="Putnam N.H."/>
            <person name="Rokhsar D.S."/>
        </authorList>
    </citation>
    <scope>NUCLEOTIDE SEQUENCE</scope>
</reference>
<reference evidence="3" key="1">
    <citation type="submission" date="2012-12" db="EMBL/GenBank/DDBJ databases">
        <authorList>
            <person name="Hellsten U."/>
            <person name="Grimwood J."/>
            <person name="Chapman J.A."/>
            <person name="Shapiro H."/>
            <person name="Aerts A."/>
            <person name="Otillar R.P."/>
            <person name="Terry A.Y."/>
            <person name="Boore J.L."/>
            <person name="Simakov O."/>
            <person name="Marletaz F."/>
            <person name="Cho S.-J."/>
            <person name="Edsinger-Gonzales E."/>
            <person name="Havlak P."/>
            <person name="Kuo D.-H."/>
            <person name="Larsson T."/>
            <person name="Lv J."/>
            <person name="Arendt D."/>
            <person name="Savage R."/>
            <person name="Osoegawa K."/>
            <person name="de Jong P."/>
            <person name="Lindberg D.R."/>
            <person name="Seaver E.C."/>
            <person name="Weisblat D.A."/>
            <person name="Putnam N.H."/>
            <person name="Grigoriev I.V."/>
            <person name="Rokhsar D.S."/>
        </authorList>
    </citation>
    <scope>NUCLEOTIDE SEQUENCE</scope>
</reference>
<evidence type="ECO:0008006" key="4">
    <source>
        <dbReference type="Google" id="ProtNLM"/>
    </source>
</evidence>
<reference evidence="2" key="3">
    <citation type="submission" date="2015-06" db="UniProtKB">
        <authorList>
            <consortium name="EnsemblMetazoa"/>
        </authorList>
    </citation>
    <scope>IDENTIFICATION</scope>
</reference>
<accession>T1FC78</accession>
<dbReference type="EnsemblMetazoa" id="HelroT177765">
    <property type="protein sequence ID" value="HelroP177765"/>
    <property type="gene ID" value="HelroG177765"/>
</dbReference>
<keyword evidence="3" id="KW-1185">Reference proteome</keyword>
<sequence>MTWFKCSRSETRALQKNRVTTNSRVKPDDISNMEPTTKVYVNKCEENNGGCGDSVCVEVESDNEDARVECHPPDKKVIEVSETIDSTAMVYKNECGEFNGGCGDSVCIEVTPDNEADLNTISGVICNLPDEEVIEVPERQYVLRMCQQIGEREKTNRYVDLGCFKYLKLEHKQDQFLSKSLCLNMCAELGFPYSGTSSNSCQCGRKIKFKDQVNIEQCTGSSSVYALLTDVSTDFGIYDKSTKYNFCMNDNSERKKPYCRSGVCLLGWTGALCNNRDCYTNNGGCNATMKCVQEIVNNEMIEKCFCEDGFITVNGSFCKSYSVLSRF</sequence>
<dbReference type="EMBL" id="AMQM01006171">
    <property type="status" value="NOT_ANNOTATED_CDS"/>
    <property type="molecule type" value="Genomic_DNA"/>
</dbReference>
<dbReference type="InParanoid" id="T1FC78"/>
<dbReference type="RefSeq" id="XP_009024165.1">
    <property type="nucleotide sequence ID" value="XM_009025917.1"/>
</dbReference>
<organism evidence="2 3">
    <name type="scientific">Helobdella robusta</name>
    <name type="common">Californian leech</name>
    <dbReference type="NCBI Taxonomy" id="6412"/>
    <lineage>
        <taxon>Eukaryota</taxon>
        <taxon>Metazoa</taxon>
        <taxon>Spiralia</taxon>
        <taxon>Lophotrochozoa</taxon>
        <taxon>Annelida</taxon>
        <taxon>Clitellata</taxon>
        <taxon>Hirudinea</taxon>
        <taxon>Rhynchobdellida</taxon>
        <taxon>Glossiphoniidae</taxon>
        <taxon>Helobdella</taxon>
    </lineage>
</organism>
<dbReference type="eggNOG" id="ENOG502RTBD">
    <property type="taxonomic scope" value="Eukaryota"/>
</dbReference>
<evidence type="ECO:0000313" key="3">
    <source>
        <dbReference type="Proteomes" id="UP000015101"/>
    </source>
</evidence>
<protein>
    <recommendedName>
        <fullName evidence="4">WSC domain-containing protein</fullName>
    </recommendedName>
</protein>
<gene>
    <name evidence="2" type="primary">20206427</name>
    <name evidence="1" type="ORF">HELRODRAFT_177765</name>
</gene>
<dbReference type="AlphaFoldDB" id="T1FC78"/>